<dbReference type="Proteomes" id="UP000572680">
    <property type="component" value="Unassembled WGS sequence"/>
</dbReference>
<sequence length="44" mass="4920">MRGDSPMASILELQNLDVEHARGENRSDWSLWECCSTGSLFACC</sequence>
<keyword evidence="2" id="KW-1185">Reference proteome</keyword>
<dbReference type="AlphaFoldDB" id="A0A7W3LPH7"/>
<reference evidence="1 2" key="1">
    <citation type="submission" date="2020-08" db="EMBL/GenBank/DDBJ databases">
        <title>Genomic Encyclopedia of Type Strains, Phase IV (KMG-IV): sequencing the most valuable type-strain genomes for metagenomic binning, comparative biology and taxonomic classification.</title>
        <authorList>
            <person name="Goeker M."/>
        </authorList>
    </citation>
    <scope>NUCLEOTIDE SEQUENCE [LARGE SCALE GENOMIC DNA]</scope>
    <source>
        <strain evidence="1 2">DSM 44197</strain>
    </source>
</reference>
<protein>
    <recommendedName>
        <fullName evidence="3">SapB/AmfS family lantipeptide</fullName>
    </recommendedName>
</protein>
<evidence type="ECO:0000313" key="2">
    <source>
        <dbReference type="Proteomes" id="UP000572680"/>
    </source>
</evidence>
<dbReference type="RefSeq" id="WP_182844164.1">
    <property type="nucleotide sequence ID" value="NZ_BAAALP010000049.1"/>
</dbReference>
<accession>A0A7W3LPH7</accession>
<comment type="caution">
    <text evidence="1">The sequence shown here is derived from an EMBL/GenBank/DDBJ whole genome shotgun (WGS) entry which is preliminary data.</text>
</comment>
<proteinExistence type="predicted"/>
<dbReference type="InterPro" id="IPR045825">
    <property type="entry name" value="RamS"/>
</dbReference>
<evidence type="ECO:0008006" key="3">
    <source>
        <dbReference type="Google" id="ProtNLM"/>
    </source>
</evidence>
<dbReference type="NCBIfam" id="NF033212">
    <property type="entry name" value="SapB_AmfS_lanti"/>
    <property type="match status" value="1"/>
</dbReference>
<gene>
    <name evidence="1" type="ORF">HNR61_003487</name>
</gene>
<name>A0A7W3LPH7_ACTNM</name>
<evidence type="ECO:0000313" key="1">
    <source>
        <dbReference type="EMBL" id="MBA8951847.1"/>
    </source>
</evidence>
<dbReference type="Pfam" id="PF19402">
    <property type="entry name" value="RamS"/>
    <property type="match status" value="1"/>
</dbReference>
<organism evidence="1 2">
    <name type="scientific">Actinomadura namibiensis</name>
    <dbReference type="NCBI Taxonomy" id="182080"/>
    <lineage>
        <taxon>Bacteria</taxon>
        <taxon>Bacillati</taxon>
        <taxon>Actinomycetota</taxon>
        <taxon>Actinomycetes</taxon>
        <taxon>Streptosporangiales</taxon>
        <taxon>Thermomonosporaceae</taxon>
        <taxon>Actinomadura</taxon>
    </lineage>
</organism>
<dbReference type="EMBL" id="JACJIA010000004">
    <property type="protein sequence ID" value="MBA8951847.1"/>
    <property type="molecule type" value="Genomic_DNA"/>
</dbReference>